<dbReference type="Proteomes" id="UP000588604">
    <property type="component" value="Unassembled WGS sequence"/>
</dbReference>
<proteinExistence type="predicted"/>
<dbReference type="Pfam" id="PF07285">
    <property type="entry name" value="DUF1444"/>
    <property type="match status" value="1"/>
</dbReference>
<reference evidence="1 2" key="1">
    <citation type="submission" date="2020-08" db="EMBL/GenBank/DDBJ databases">
        <title>Genomic Encyclopedia of Type Strains, Phase IV (KMG-IV): sequencing the most valuable type-strain genomes for metagenomic binning, comparative biology and taxonomic classification.</title>
        <authorList>
            <person name="Goeker M."/>
        </authorList>
    </citation>
    <scope>NUCLEOTIDE SEQUENCE [LARGE SCALE GENOMIC DNA]</scope>
    <source>
        <strain evidence="1 2">DSM 102044</strain>
    </source>
</reference>
<sequence>MKQITLISMLINMLRLFGQSNPELKFTKQYFKKLKREVQGLELISLKELEIKTKYNGKDLTHLLNNAYSEYVREEENKNEVFERYIKSALTLYHPKPEFSFDKIVPNIKDWRYLEELRKIQQHKEVEYVYERYNDELYIFYAQDSEHSISYLIKNDIKEYEIETEGLKENSIKNLLNILPEIKSHGENGYFILTAGGDYEASLILEQSIWTKENFAVKGEIVIGIPARDLVLITGSEDEEGIKRLKETINEVNQTGNHLVSEKIFIWKQGKFEIYDK</sequence>
<dbReference type="AlphaFoldDB" id="A0A841MI41"/>
<keyword evidence="2" id="KW-1185">Reference proteome</keyword>
<dbReference type="InterPro" id="IPR010838">
    <property type="entry name" value="DUF1444"/>
</dbReference>
<comment type="caution">
    <text evidence="1">The sequence shown here is derived from an EMBL/GenBank/DDBJ whole genome shotgun (WGS) entry which is preliminary data.</text>
</comment>
<accession>A0A841MI41</accession>
<evidence type="ECO:0000313" key="1">
    <source>
        <dbReference type="EMBL" id="MBB6324544.1"/>
    </source>
</evidence>
<name>A0A841MI41_9BACT</name>
<evidence type="ECO:0000313" key="2">
    <source>
        <dbReference type="Proteomes" id="UP000588604"/>
    </source>
</evidence>
<dbReference type="EMBL" id="JACIJO010000001">
    <property type="protein sequence ID" value="MBB6324544.1"/>
    <property type="molecule type" value="Genomic_DNA"/>
</dbReference>
<gene>
    <name evidence="1" type="ORF">FHS59_000159</name>
</gene>
<protein>
    <submittedName>
        <fullName evidence="1">Uncharacterized protein YtpQ (UPF0354 family)</fullName>
    </submittedName>
</protein>
<dbReference type="RefSeq" id="WP_184492523.1">
    <property type="nucleotide sequence ID" value="NZ_JACIJO010000001.1"/>
</dbReference>
<organism evidence="1 2">
    <name type="scientific">Algoriphagus iocasae</name>
    <dbReference type="NCBI Taxonomy" id="1836499"/>
    <lineage>
        <taxon>Bacteria</taxon>
        <taxon>Pseudomonadati</taxon>
        <taxon>Bacteroidota</taxon>
        <taxon>Cytophagia</taxon>
        <taxon>Cytophagales</taxon>
        <taxon>Cyclobacteriaceae</taxon>
        <taxon>Algoriphagus</taxon>
    </lineage>
</organism>